<dbReference type="Gene3D" id="3.40.470.10">
    <property type="entry name" value="Uracil-DNA glycosylase-like domain"/>
    <property type="match status" value="1"/>
</dbReference>
<dbReference type="PANTHER" id="PTHR33693">
    <property type="entry name" value="TYPE-5 URACIL-DNA GLYCOSYLASE"/>
    <property type="match status" value="1"/>
</dbReference>
<evidence type="ECO:0000313" key="9">
    <source>
        <dbReference type="EMBL" id="MCD1654895.1"/>
    </source>
</evidence>
<protein>
    <recommendedName>
        <fullName evidence="8">Uracil-DNA glycosylase-like domain-containing protein</fullName>
    </recommendedName>
</protein>
<dbReference type="GO" id="GO:0097506">
    <property type="term" value="F:deaminated base DNA N-glycosylase activity"/>
    <property type="evidence" value="ECO:0007669"/>
    <property type="project" value="UniProtKB-ARBA"/>
</dbReference>
<dbReference type="InterPro" id="IPR005122">
    <property type="entry name" value="Uracil-DNA_glycosylase-like"/>
</dbReference>
<keyword evidence="7" id="KW-0234">DNA repair</keyword>
<keyword evidence="2" id="KW-0479">Metal-binding</keyword>
<dbReference type="Pfam" id="PF03167">
    <property type="entry name" value="UDG"/>
    <property type="match status" value="1"/>
</dbReference>
<dbReference type="GO" id="GO:0006281">
    <property type="term" value="P:DNA repair"/>
    <property type="evidence" value="ECO:0007669"/>
    <property type="project" value="UniProtKB-KW"/>
</dbReference>
<evidence type="ECO:0000256" key="1">
    <source>
        <dbReference type="ARBA" id="ARBA00022485"/>
    </source>
</evidence>
<evidence type="ECO:0000256" key="5">
    <source>
        <dbReference type="ARBA" id="ARBA00023004"/>
    </source>
</evidence>
<dbReference type="AlphaFoldDB" id="A0AAE3JK42"/>
<dbReference type="Proteomes" id="UP001198163">
    <property type="component" value="Unassembled WGS sequence"/>
</dbReference>
<reference evidence="9" key="1">
    <citation type="submission" date="2021-08" db="EMBL/GenBank/DDBJ databases">
        <title>Comparative analyses of Brucepasteria parasyntrophica and Teretinema zuelzerae.</title>
        <authorList>
            <person name="Song Y."/>
            <person name="Brune A."/>
        </authorList>
    </citation>
    <scope>NUCLEOTIDE SEQUENCE</scope>
    <source>
        <strain evidence="9">DSM 1903</strain>
    </source>
</reference>
<accession>A0AAE3JK42</accession>
<dbReference type="EMBL" id="JAINWA010000003">
    <property type="protein sequence ID" value="MCD1654895.1"/>
    <property type="molecule type" value="Genomic_DNA"/>
</dbReference>
<dbReference type="SUPFAM" id="SSF52141">
    <property type="entry name" value="Uracil-DNA glycosylase-like"/>
    <property type="match status" value="1"/>
</dbReference>
<evidence type="ECO:0000256" key="4">
    <source>
        <dbReference type="ARBA" id="ARBA00022801"/>
    </source>
</evidence>
<keyword evidence="10" id="KW-1185">Reference proteome</keyword>
<proteinExistence type="predicted"/>
<dbReference type="RefSeq" id="WP_230755541.1">
    <property type="nucleotide sequence ID" value="NZ_JAINWA010000003.1"/>
</dbReference>
<comment type="caution">
    <text evidence="9">The sequence shown here is derived from an EMBL/GenBank/DDBJ whole genome shotgun (WGS) entry which is preliminary data.</text>
</comment>
<dbReference type="SMART" id="SM00986">
    <property type="entry name" value="UDG"/>
    <property type="match status" value="1"/>
</dbReference>
<evidence type="ECO:0000256" key="7">
    <source>
        <dbReference type="ARBA" id="ARBA00023204"/>
    </source>
</evidence>
<organism evidence="9 10">
    <name type="scientific">Teretinema zuelzerae</name>
    <dbReference type="NCBI Taxonomy" id="156"/>
    <lineage>
        <taxon>Bacteria</taxon>
        <taxon>Pseudomonadati</taxon>
        <taxon>Spirochaetota</taxon>
        <taxon>Spirochaetia</taxon>
        <taxon>Spirochaetales</taxon>
        <taxon>Treponemataceae</taxon>
        <taxon>Teretinema</taxon>
    </lineage>
</organism>
<evidence type="ECO:0000256" key="3">
    <source>
        <dbReference type="ARBA" id="ARBA00022763"/>
    </source>
</evidence>
<dbReference type="PANTHER" id="PTHR33693:SF1">
    <property type="entry name" value="TYPE-4 URACIL-DNA GLYCOSYLASE"/>
    <property type="match status" value="1"/>
</dbReference>
<evidence type="ECO:0000256" key="2">
    <source>
        <dbReference type="ARBA" id="ARBA00022723"/>
    </source>
</evidence>
<dbReference type="SMART" id="SM00987">
    <property type="entry name" value="UreE_C"/>
    <property type="match status" value="1"/>
</dbReference>
<dbReference type="GO" id="GO:0051539">
    <property type="term" value="F:4 iron, 4 sulfur cluster binding"/>
    <property type="evidence" value="ECO:0007669"/>
    <property type="project" value="UniProtKB-KW"/>
</dbReference>
<dbReference type="GO" id="GO:0046872">
    <property type="term" value="F:metal ion binding"/>
    <property type="evidence" value="ECO:0007669"/>
    <property type="project" value="UniProtKB-KW"/>
</dbReference>
<keyword evidence="4" id="KW-0378">Hydrolase</keyword>
<name>A0AAE3JK42_9SPIR</name>
<sequence length="225" mass="24599">MKAQEKSDIYDFLTLAQGWVEGRKIEANPPVFRDSPDPVPFCPTHRDFAEALESCRRCEDQSGKPHPGCGTFEPGAVEVLVVSERPLNTDESSPEYALLLKMLSAIALDPGTNCRITALIKCADSQESNTGRFGADGCAPWFESELRLISPLAVLSLGEGAARLLAGSSEPGEMMFGRKTLWKGTPVIGTYHPADLLADPQLKRPAWEHLKTLKTILDSAGRRDF</sequence>
<gene>
    <name evidence="9" type="ORF">K7J14_09310</name>
</gene>
<keyword evidence="5" id="KW-0408">Iron</keyword>
<keyword evidence="6" id="KW-0411">Iron-sulfur</keyword>
<dbReference type="InterPro" id="IPR036895">
    <property type="entry name" value="Uracil-DNA_glycosylase-like_sf"/>
</dbReference>
<dbReference type="InterPro" id="IPR051536">
    <property type="entry name" value="UDG_Type-4/5"/>
</dbReference>
<keyword evidence="1" id="KW-0004">4Fe-4S</keyword>
<feature type="domain" description="Uracil-DNA glycosylase-like" evidence="8">
    <location>
        <begin position="69"/>
        <end position="211"/>
    </location>
</feature>
<evidence type="ECO:0000313" key="10">
    <source>
        <dbReference type="Proteomes" id="UP001198163"/>
    </source>
</evidence>
<evidence type="ECO:0000256" key="6">
    <source>
        <dbReference type="ARBA" id="ARBA00023014"/>
    </source>
</evidence>
<evidence type="ECO:0000259" key="8">
    <source>
        <dbReference type="SMART" id="SM00986"/>
    </source>
</evidence>
<keyword evidence="3" id="KW-0227">DNA damage</keyword>